<keyword evidence="3 5" id="KW-0808">Transferase</keyword>
<accession>A0A6H2EKN2</accession>
<comment type="function">
    <text evidence="5">Attaches a formyl group to the free amino group of methionyl-tRNA(fMet). The formyl group appears to play a dual role in the initiator identity of N-formylmethionyl-tRNA by promoting its recognition by IF2 and preventing the misappropriation of this tRNA by the elongation apparatus.</text>
</comment>
<dbReference type="RefSeq" id="WP_168917704.1">
    <property type="nucleotide sequence ID" value="NZ_CP050804.1"/>
</dbReference>
<dbReference type="EMBL" id="CP050804">
    <property type="protein sequence ID" value="QJC21764.1"/>
    <property type="molecule type" value="Genomic_DNA"/>
</dbReference>
<dbReference type="Proteomes" id="UP000502298">
    <property type="component" value="Chromosome"/>
</dbReference>
<evidence type="ECO:0000256" key="4">
    <source>
        <dbReference type="ARBA" id="ARBA00022917"/>
    </source>
</evidence>
<dbReference type="AlphaFoldDB" id="A0A6H2EKN2"/>
<dbReference type="HAMAP" id="MF_00182">
    <property type="entry name" value="Formyl_trans"/>
    <property type="match status" value="1"/>
</dbReference>
<gene>
    <name evidence="5 8" type="primary">fmt</name>
    <name evidence="8" type="ORF">HC352_04080</name>
</gene>
<dbReference type="EC" id="2.1.2.9" evidence="2 5"/>
<dbReference type="CDD" id="cd08704">
    <property type="entry name" value="Met_tRNA_FMT_C"/>
    <property type="match status" value="1"/>
</dbReference>
<comment type="similarity">
    <text evidence="1 5">Belongs to the Fmt family.</text>
</comment>
<dbReference type="GO" id="GO:0004479">
    <property type="term" value="F:methionyl-tRNA formyltransferase activity"/>
    <property type="evidence" value="ECO:0007669"/>
    <property type="project" value="UniProtKB-UniRule"/>
</dbReference>
<sequence>MRIIFAGTPATALPALERLRQDHEIIAVLTRAPAPVGRKKVLTPSPVHHVAEKLGIEVLTPQSLRGDEITQKLLSLAPDAVAVVAYGLLIPEALLTIPTHGWINLHYSLLPRWRGAAPVQYAIAAGDEMTGTSVFQIEKGLDTGPVFDMEKQEIAGRTAGEMLDLLSLTGAEQLARVFAGLEKGEVHSQPQEGDVTIAPQMSTRDSYIDFSCPANVVDARIRGYSPEPGPWTMFHGQRIKLGTVQVTSVSGIPAGMIVPGNIVRVGTGTTAVELSDVTPAGKKTMSAAAWARGLTAEKLAFTIKEDNS</sequence>
<dbReference type="PANTHER" id="PTHR11138">
    <property type="entry name" value="METHIONYL-TRNA FORMYLTRANSFERASE"/>
    <property type="match status" value="1"/>
</dbReference>
<evidence type="ECO:0000256" key="5">
    <source>
        <dbReference type="HAMAP-Rule" id="MF_00182"/>
    </source>
</evidence>
<feature type="binding site" evidence="5">
    <location>
        <begin position="108"/>
        <end position="111"/>
    </location>
    <ligand>
        <name>(6S)-5,6,7,8-tetrahydrofolate</name>
        <dbReference type="ChEBI" id="CHEBI:57453"/>
    </ligand>
</feature>
<evidence type="ECO:0000259" key="7">
    <source>
        <dbReference type="Pfam" id="PF02911"/>
    </source>
</evidence>
<dbReference type="InterPro" id="IPR005794">
    <property type="entry name" value="Fmt"/>
</dbReference>
<dbReference type="Pfam" id="PF00551">
    <property type="entry name" value="Formyl_trans_N"/>
    <property type="match status" value="1"/>
</dbReference>
<organism evidence="8 9">
    <name type="scientific">Arcanobacterium buesumense</name>
    <dbReference type="NCBI Taxonomy" id="2722751"/>
    <lineage>
        <taxon>Bacteria</taxon>
        <taxon>Bacillati</taxon>
        <taxon>Actinomycetota</taxon>
        <taxon>Actinomycetes</taxon>
        <taxon>Actinomycetales</taxon>
        <taxon>Actinomycetaceae</taxon>
        <taxon>Arcanobacterium</taxon>
    </lineage>
</organism>
<evidence type="ECO:0000256" key="2">
    <source>
        <dbReference type="ARBA" id="ARBA00012261"/>
    </source>
</evidence>
<name>A0A6H2EKN2_9ACTO</name>
<evidence type="ECO:0000313" key="9">
    <source>
        <dbReference type="Proteomes" id="UP000502298"/>
    </source>
</evidence>
<protein>
    <recommendedName>
        <fullName evidence="2 5">Methionyl-tRNA formyltransferase</fullName>
        <ecNumber evidence="2 5">2.1.2.9</ecNumber>
    </recommendedName>
</protein>
<dbReference type="GO" id="GO:0005829">
    <property type="term" value="C:cytosol"/>
    <property type="evidence" value="ECO:0007669"/>
    <property type="project" value="TreeGrafter"/>
</dbReference>
<dbReference type="PANTHER" id="PTHR11138:SF5">
    <property type="entry name" value="METHIONYL-TRNA FORMYLTRANSFERASE, MITOCHONDRIAL"/>
    <property type="match status" value="1"/>
</dbReference>
<dbReference type="SUPFAM" id="SSF50486">
    <property type="entry name" value="FMT C-terminal domain-like"/>
    <property type="match status" value="1"/>
</dbReference>
<dbReference type="KEGG" id="arca:HC352_04080"/>
<feature type="domain" description="Formyl transferase N-terminal" evidence="6">
    <location>
        <begin position="1"/>
        <end position="155"/>
    </location>
</feature>
<evidence type="ECO:0000259" key="6">
    <source>
        <dbReference type="Pfam" id="PF00551"/>
    </source>
</evidence>
<dbReference type="InterPro" id="IPR036477">
    <property type="entry name" value="Formyl_transf_N_sf"/>
</dbReference>
<evidence type="ECO:0000256" key="3">
    <source>
        <dbReference type="ARBA" id="ARBA00022679"/>
    </source>
</evidence>
<dbReference type="InterPro" id="IPR002376">
    <property type="entry name" value="Formyl_transf_N"/>
</dbReference>
<dbReference type="Gene3D" id="3.40.50.12230">
    <property type="match status" value="1"/>
</dbReference>
<dbReference type="InterPro" id="IPR044135">
    <property type="entry name" value="Met-tRNA-FMT_C"/>
</dbReference>
<keyword evidence="9" id="KW-1185">Reference proteome</keyword>
<keyword evidence="4 5" id="KW-0648">Protein biosynthesis</keyword>
<dbReference type="InterPro" id="IPR041711">
    <property type="entry name" value="Met-tRNA-FMT_N"/>
</dbReference>
<dbReference type="NCBIfam" id="TIGR00460">
    <property type="entry name" value="fmt"/>
    <property type="match status" value="1"/>
</dbReference>
<comment type="catalytic activity">
    <reaction evidence="5">
        <text>L-methionyl-tRNA(fMet) + (6R)-10-formyltetrahydrofolate = N-formyl-L-methionyl-tRNA(fMet) + (6S)-5,6,7,8-tetrahydrofolate + H(+)</text>
        <dbReference type="Rhea" id="RHEA:24380"/>
        <dbReference type="Rhea" id="RHEA-COMP:9952"/>
        <dbReference type="Rhea" id="RHEA-COMP:9953"/>
        <dbReference type="ChEBI" id="CHEBI:15378"/>
        <dbReference type="ChEBI" id="CHEBI:57453"/>
        <dbReference type="ChEBI" id="CHEBI:78530"/>
        <dbReference type="ChEBI" id="CHEBI:78844"/>
        <dbReference type="ChEBI" id="CHEBI:195366"/>
        <dbReference type="EC" id="2.1.2.9"/>
    </reaction>
</comment>
<proteinExistence type="inferred from homology"/>
<dbReference type="CDD" id="cd08646">
    <property type="entry name" value="FMT_core_Met-tRNA-FMT_N"/>
    <property type="match status" value="1"/>
</dbReference>
<dbReference type="InterPro" id="IPR011034">
    <property type="entry name" value="Formyl_transferase-like_C_sf"/>
</dbReference>
<dbReference type="InterPro" id="IPR005793">
    <property type="entry name" value="Formyl_trans_C"/>
</dbReference>
<evidence type="ECO:0000313" key="8">
    <source>
        <dbReference type="EMBL" id="QJC21764.1"/>
    </source>
</evidence>
<dbReference type="SUPFAM" id="SSF53328">
    <property type="entry name" value="Formyltransferase"/>
    <property type="match status" value="1"/>
</dbReference>
<reference evidence="8 9" key="1">
    <citation type="submission" date="2020-03" db="EMBL/GenBank/DDBJ databases">
        <title>Complete genome of Arcanobacterium buesumensis sp. nov. strain 2701.</title>
        <authorList>
            <person name="Borowiak M."/>
            <person name="Alssahen M."/>
            <person name="Laemmler C."/>
            <person name="Malorny B."/>
            <person name="Hassan A."/>
            <person name="Prenger-Berninghoff E."/>
            <person name="Ploetz M."/>
            <person name="Abdulmawjood A."/>
        </authorList>
    </citation>
    <scope>NUCLEOTIDE SEQUENCE [LARGE SCALE GENOMIC DNA]</scope>
    <source>
        <strain evidence="8 9">2701</strain>
    </source>
</reference>
<dbReference type="Pfam" id="PF02911">
    <property type="entry name" value="Formyl_trans_C"/>
    <property type="match status" value="1"/>
</dbReference>
<evidence type="ECO:0000256" key="1">
    <source>
        <dbReference type="ARBA" id="ARBA00010699"/>
    </source>
</evidence>
<feature type="domain" description="Formyl transferase C-terminal" evidence="7">
    <location>
        <begin position="201"/>
        <end position="294"/>
    </location>
</feature>